<sequence length="245" mass="26928">MTREGKIETAMVLAAGFGTRMRPITDTIPKPLVRLDGRALIDHALDRLADAGILRAVVNVHYLADQIEAHVRPRRTPEITVSDERDAVLETGGGVAKALPLLGLHPFIVHNSDSVWSEGARSNIAALTAAWEPHRMDVLLLLSHRDRSLGYDGRGDYTLGDDGRLARRPRDGEAAHVYAGVSILNPALFDGIADRAFSLNRIFDKAMAEGRLFGVELDGTWMHVGTPEALADAERFLNDRRRRTA</sequence>
<dbReference type="InterPro" id="IPR050065">
    <property type="entry name" value="GlmU-like"/>
</dbReference>
<keyword evidence="5" id="KW-1185">Reference proteome</keyword>
<evidence type="ECO:0000313" key="4">
    <source>
        <dbReference type="EMBL" id="ADP69511.1"/>
    </source>
</evidence>
<dbReference type="OrthoDB" id="9788272at2"/>
<dbReference type="AlphaFoldDB" id="E3I6F0"/>
<organism evidence="4 5">
    <name type="scientific">Rhodomicrobium vannielii (strain ATCC 17100 / DSM 162 / LMG 4299 / NCIMB 10020 / ATH 3.1.1)</name>
    <dbReference type="NCBI Taxonomy" id="648757"/>
    <lineage>
        <taxon>Bacteria</taxon>
        <taxon>Pseudomonadati</taxon>
        <taxon>Pseudomonadota</taxon>
        <taxon>Alphaproteobacteria</taxon>
        <taxon>Hyphomicrobiales</taxon>
        <taxon>Hyphomicrobiaceae</taxon>
        <taxon>Rhodomicrobium</taxon>
    </lineage>
</organism>
<dbReference type="Gene3D" id="3.90.550.10">
    <property type="entry name" value="Spore Coat Polysaccharide Biosynthesis Protein SpsA, Chain A"/>
    <property type="match status" value="1"/>
</dbReference>
<accession>E3I6F0</accession>
<keyword evidence="2" id="KW-0548">Nucleotidyltransferase</keyword>
<dbReference type="PANTHER" id="PTHR43584:SF8">
    <property type="entry name" value="N-ACETYLMURAMATE ALPHA-1-PHOSPHATE URIDYLYLTRANSFERASE"/>
    <property type="match status" value="1"/>
</dbReference>
<reference evidence="5" key="1">
    <citation type="journal article" date="2011" name="J. Bacteriol.">
        <title>Genome sequences of eight morphologically diverse alphaproteobacteria.</title>
        <authorList>
            <consortium name="US DOE Joint Genome Institute"/>
            <person name="Brown P.J."/>
            <person name="Kysela D.T."/>
            <person name="Buechlein A."/>
            <person name="Hemmerich C."/>
            <person name="Brun Y.V."/>
        </authorList>
    </citation>
    <scope>NUCLEOTIDE SEQUENCE [LARGE SCALE GENOMIC DNA]</scope>
    <source>
        <strain evidence="5">ATCC 17100 / ATH 3.1.1 / DSM 162 / LMG 4299</strain>
    </source>
</reference>
<dbReference type="PANTHER" id="PTHR43584">
    <property type="entry name" value="NUCLEOTIDYL TRANSFERASE"/>
    <property type="match status" value="1"/>
</dbReference>
<feature type="domain" description="Nucleotidyl transferase" evidence="3">
    <location>
        <begin position="10"/>
        <end position="238"/>
    </location>
</feature>
<evidence type="ECO:0000313" key="5">
    <source>
        <dbReference type="Proteomes" id="UP000001399"/>
    </source>
</evidence>
<evidence type="ECO:0000256" key="2">
    <source>
        <dbReference type="ARBA" id="ARBA00022695"/>
    </source>
</evidence>
<proteinExistence type="predicted"/>
<evidence type="ECO:0000256" key="1">
    <source>
        <dbReference type="ARBA" id="ARBA00022679"/>
    </source>
</evidence>
<dbReference type="GO" id="GO:0016779">
    <property type="term" value="F:nucleotidyltransferase activity"/>
    <property type="evidence" value="ECO:0007669"/>
    <property type="project" value="UniProtKB-KW"/>
</dbReference>
<dbReference type="eggNOG" id="COG1208">
    <property type="taxonomic scope" value="Bacteria"/>
</dbReference>
<dbReference type="Proteomes" id="UP000001399">
    <property type="component" value="Chromosome"/>
</dbReference>
<evidence type="ECO:0000259" key="3">
    <source>
        <dbReference type="Pfam" id="PF00483"/>
    </source>
</evidence>
<dbReference type="SUPFAM" id="SSF53448">
    <property type="entry name" value="Nucleotide-diphospho-sugar transferases"/>
    <property type="match status" value="1"/>
</dbReference>
<dbReference type="HOGENOM" id="CLU_029499_2_1_5"/>
<dbReference type="Pfam" id="PF00483">
    <property type="entry name" value="NTP_transferase"/>
    <property type="match status" value="1"/>
</dbReference>
<dbReference type="EMBL" id="CP002292">
    <property type="protein sequence ID" value="ADP69511.1"/>
    <property type="molecule type" value="Genomic_DNA"/>
</dbReference>
<dbReference type="KEGG" id="rva:Rvan_0221"/>
<dbReference type="InterPro" id="IPR005835">
    <property type="entry name" value="NTP_transferase_dom"/>
</dbReference>
<keyword evidence="1 4" id="KW-0808">Transferase</keyword>
<dbReference type="InterPro" id="IPR029044">
    <property type="entry name" value="Nucleotide-diphossugar_trans"/>
</dbReference>
<dbReference type="STRING" id="648757.Rvan_0221"/>
<dbReference type="RefSeq" id="WP_013417918.1">
    <property type="nucleotide sequence ID" value="NC_014664.1"/>
</dbReference>
<gene>
    <name evidence="4" type="ordered locus">Rvan_0221</name>
</gene>
<protein>
    <submittedName>
        <fullName evidence="4">Nucleotidyl transferase</fullName>
    </submittedName>
</protein>
<name>E3I6F0_RHOVT</name>
<dbReference type="CDD" id="cd06422">
    <property type="entry name" value="NTP_transferase_like_1"/>
    <property type="match status" value="1"/>
</dbReference>